<organism evidence="1 2">
    <name type="scientific">Aspergillus oryzae</name>
    <name type="common">Yellow koji mold</name>
    <dbReference type="NCBI Taxonomy" id="5062"/>
    <lineage>
        <taxon>Eukaryota</taxon>
        <taxon>Fungi</taxon>
        <taxon>Dikarya</taxon>
        <taxon>Ascomycota</taxon>
        <taxon>Pezizomycotina</taxon>
        <taxon>Eurotiomycetes</taxon>
        <taxon>Eurotiomycetidae</taxon>
        <taxon>Eurotiales</taxon>
        <taxon>Aspergillaceae</taxon>
        <taxon>Aspergillus</taxon>
        <taxon>Aspergillus subgen. Circumdati</taxon>
    </lineage>
</organism>
<dbReference type="Proteomes" id="UP001165205">
    <property type="component" value="Unassembled WGS sequence"/>
</dbReference>
<evidence type="ECO:0000313" key="2">
    <source>
        <dbReference type="Proteomes" id="UP001165205"/>
    </source>
</evidence>
<comment type="caution">
    <text evidence="1">The sequence shown here is derived from an EMBL/GenBank/DDBJ whole genome shotgun (WGS) entry which is preliminary data.</text>
</comment>
<gene>
    <name evidence="1" type="ORF">Aory04_001204300</name>
</gene>
<dbReference type="EMBL" id="BSYA01000226">
    <property type="protein sequence ID" value="GMG37120.1"/>
    <property type="molecule type" value="Genomic_DNA"/>
</dbReference>
<dbReference type="AlphaFoldDB" id="A0AAN5BX22"/>
<name>A0AAN5BX22_ASPOZ</name>
<sequence length="83" mass="9272">MPMEGRDGVEGIVEENDPIEAYWERMVRDGLGEAGIAPIYLVGAPYGLQRPRKQACLLTSKESLRFDPLTVDSGTCYDKRLLI</sequence>
<reference evidence="1" key="1">
    <citation type="submission" date="2023-04" db="EMBL/GenBank/DDBJ databases">
        <title>Aspergillus oryzae NBRC 4228.</title>
        <authorList>
            <person name="Ichikawa N."/>
            <person name="Sato H."/>
            <person name="Tonouchi N."/>
        </authorList>
    </citation>
    <scope>NUCLEOTIDE SEQUENCE</scope>
    <source>
        <strain evidence="1">NBRC 4228</strain>
    </source>
</reference>
<proteinExistence type="predicted"/>
<protein>
    <submittedName>
        <fullName evidence="1">Unnamed protein product</fullName>
    </submittedName>
</protein>
<evidence type="ECO:0000313" key="1">
    <source>
        <dbReference type="EMBL" id="GMG37120.1"/>
    </source>
</evidence>
<accession>A0AAN5BX22</accession>